<comment type="caution">
    <text evidence="1">The sequence shown here is derived from an EMBL/GenBank/DDBJ whole genome shotgun (WGS) entry which is preliminary data.</text>
</comment>
<evidence type="ECO:0000313" key="1">
    <source>
        <dbReference type="EMBL" id="MFD1628933.1"/>
    </source>
</evidence>
<dbReference type="Proteomes" id="UP001597118">
    <property type="component" value="Unassembled WGS sequence"/>
</dbReference>
<evidence type="ECO:0000313" key="2">
    <source>
        <dbReference type="Proteomes" id="UP001597118"/>
    </source>
</evidence>
<organism evidence="1 2">
    <name type="scientific">Pseudopedobacter beijingensis</name>
    <dbReference type="NCBI Taxonomy" id="1207056"/>
    <lineage>
        <taxon>Bacteria</taxon>
        <taxon>Pseudomonadati</taxon>
        <taxon>Bacteroidota</taxon>
        <taxon>Sphingobacteriia</taxon>
        <taxon>Sphingobacteriales</taxon>
        <taxon>Sphingobacteriaceae</taxon>
        <taxon>Pseudopedobacter</taxon>
    </lineage>
</organism>
<proteinExistence type="predicted"/>
<keyword evidence="2" id="KW-1185">Reference proteome</keyword>
<accession>A0ABW4I885</accession>
<gene>
    <name evidence="1" type="ORF">ACFSAH_03540</name>
</gene>
<evidence type="ECO:0008006" key="3">
    <source>
        <dbReference type="Google" id="ProtNLM"/>
    </source>
</evidence>
<reference evidence="2" key="1">
    <citation type="journal article" date="2019" name="Int. J. Syst. Evol. Microbiol.">
        <title>The Global Catalogue of Microorganisms (GCM) 10K type strain sequencing project: providing services to taxonomists for standard genome sequencing and annotation.</title>
        <authorList>
            <consortium name="The Broad Institute Genomics Platform"/>
            <consortium name="The Broad Institute Genome Sequencing Center for Infectious Disease"/>
            <person name="Wu L."/>
            <person name="Ma J."/>
        </authorList>
    </citation>
    <scope>NUCLEOTIDE SEQUENCE [LARGE SCALE GENOMIC DNA]</scope>
    <source>
        <strain evidence="2">CCUG 53762</strain>
    </source>
</reference>
<protein>
    <recommendedName>
        <fullName evidence="3">DNA-damage-inducible protein D</fullName>
    </recommendedName>
</protein>
<name>A0ABW4I885_9SPHI</name>
<dbReference type="EMBL" id="JBHUDG010000003">
    <property type="protein sequence ID" value="MFD1628933.1"/>
    <property type="molecule type" value="Genomic_DNA"/>
</dbReference>
<dbReference type="RefSeq" id="WP_379661315.1">
    <property type="nucleotide sequence ID" value="NZ_JBHUDG010000003.1"/>
</dbReference>
<sequence>MKKELILELLLQFEGACYIYNDVEFWSARELQKVFGYSQWRNFENAIDKARIACANAGEKVADHFADVSKMIELAKGAQRAVNDIALTR</sequence>